<dbReference type="RefSeq" id="WP_148595405.1">
    <property type="nucleotide sequence ID" value="NZ_CP042997.1"/>
</dbReference>
<organism evidence="1 2">
    <name type="scientific">Aquisphaera giovannonii</name>
    <dbReference type="NCBI Taxonomy" id="406548"/>
    <lineage>
        <taxon>Bacteria</taxon>
        <taxon>Pseudomonadati</taxon>
        <taxon>Planctomycetota</taxon>
        <taxon>Planctomycetia</taxon>
        <taxon>Isosphaerales</taxon>
        <taxon>Isosphaeraceae</taxon>
        <taxon>Aquisphaera</taxon>
    </lineage>
</organism>
<reference evidence="1 2" key="1">
    <citation type="submission" date="2019-08" db="EMBL/GenBank/DDBJ databases">
        <title>Deep-cultivation of Planctomycetes and their phenomic and genomic characterization uncovers novel biology.</title>
        <authorList>
            <person name="Wiegand S."/>
            <person name="Jogler M."/>
            <person name="Boedeker C."/>
            <person name="Pinto D."/>
            <person name="Vollmers J."/>
            <person name="Rivas-Marin E."/>
            <person name="Kohn T."/>
            <person name="Peeters S.H."/>
            <person name="Heuer A."/>
            <person name="Rast P."/>
            <person name="Oberbeckmann S."/>
            <person name="Bunk B."/>
            <person name="Jeske O."/>
            <person name="Meyerdierks A."/>
            <person name="Storesund J.E."/>
            <person name="Kallscheuer N."/>
            <person name="Luecker S."/>
            <person name="Lage O.M."/>
            <person name="Pohl T."/>
            <person name="Merkel B.J."/>
            <person name="Hornburger P."/>
            <person name="Mueller R.-W."/>
            <person name="Bruemmer F."/>
            <person name="Labrenz M."/>
            <person name="Spormann A.M."/>
            <person name="Op den Camp H."/>
            <person name="Overmann J."/>
            <person name="Amann R."/>
            <person name="Jetten M.S.M."/>
            <person name="Mascher T."/>
            <person name="Medema M.H."/>
            <person name="Devos D.P."/>
            <person name="Kaster A.-K."/>
            <person name="Ovreas L."/>
            <person name="Rohde M."/>
            <person name="Galperin M.Y."/>
            <person name="Jogler C."/>
        </authorList>
    </citation>
    <scope>NUCLEOTIDE SEQUENCE [LARGE SCALE GENOMIC DNA]</scope>
    <source>
        <strain evidence="1 2">OJF2</strain>
    </source>
</reference>
<evidence type="ECO:0000313" key="1">
    <source>
        <dbReference type="EMBL" id="QEH35625.1"/>
    </source>
</evidence>
<keyword evidence="2" id="KW-1185">Reference proteome</keyword>
<protein>
    <submittedName>
        <fullName evidence="1">Uncharacterized protein</fullName>
    </submittedName>
</protein>
<proteinExistence type="predicted"/>
<dbReference type="EMBL" id="CP042997">
    <property type="protein sequence ID" value="QEH35625.1"/>
    <property type="molecule type" value="Genomic_DNA"/>
</dbReference>
<accession>A0A5B9W674</accession>
<dbReference type="Proteomes" id="UP000324233">
    <property type="component" value="Chromosome"/>
</dbReference>
<dbReference type="KEGG" id="agv:OJF2_41780"/>
<dbReference type="OrthoDB" id="129742at2"/>
<gene>
    <name evidence="1" type="ORF">OJF2_41780</name>
</gene>
<name>A0A5B9W674_9BACT</name>
<dbReference type="AlphaFoldDB" id="A0A5B9W674"/>
<evidence type="ECO:0000313" key="2">
    <source>
        <dbReference type="Proteomes" id="UP000324233"/>
    </source>
</evidence>
<sequence>MNHFATPESWFHDRRLTDEARELADRSFAMLQADPRHPSLRLKRVGNFRSARVSLRIRALARERPDGLVWSWIGPHDRYEPLIAQ</sequence>